<dbReference type="AlphaFoldDB" id="A0A816QJL6"/>
<accession>A0A816QJL6</accession>
<evidence type="ECO:0000256" key="2">
    <source>
        <dbReference type="SAM" id="MobiDB-lite"/>
    </source>
</evidence>
<feature type="region of interest" description="Disordered" evidence="2">
    <location>
        <begin position="153"/>
        <end position="180"/>
    </location>
</feature>
<evidence type="ECO:0000313" key="3">
    <source>
        <dbReference type="EMBL" id="CAF2061225.1"/>
    </source>
</evidence>
<gene>
    <name evidence="3" type="ORF">DARMORV10_C06P33700.1</name>
</gene>
<dbReference type="Proteomes" id="UP001295469">
    <property type="component" value="Chromosome C06"/>
</dbReference>
<reference evidence="3" key="1">
    <citation type="submission" date="2021-01" db="EMBL/GenBank/DDBJ databases">
        <authorList>
            <consortium name="Genoscope - CEA"/>
            <person name="William W."/>
        </authorList>
    </citation>
    <scope>NUCLEOTIDE SEQUENCE</scope>
</reference>
<feature type="region of interest" description="Disordered" evidence="2">
    <location>
        <begin position="45"/>
        <end position="133"/>
    </location>
</feature>
<feature type="compositionally biased region" description="Acidic residues" evidence="2">
    <location>
        <begin position="76"/>
        <end position="90"/>
    </location>
</feature>
<feature type="compositionally biased region" description="Basic and acidic residues" evidence="2">
    <location>
        <begin position="61"/>
        <end position="75"/>
    </location>
</feature>
<sequence length="514" mass="56471">MVDVEQYRRMEARVQELVLEVQQLKDVVEKQGRKFEKWKTFVKGKSAIKKQGSVKSRGKRRTVEGRKGMELRSQDDEAEDDDDRVEDDVPEFSAGGTQGEGDERTPEQSSRSISEERPSLLVRLPAGDGVPLQWVEPGTGDKVVYRALHSQTFFVSEDEGNSVGGGSRDQGRSGDGLDASAMTDLDALVLAASGDMAGGRQSEENGVGTEAEKKEEKPDGAEEMGEQLSVDEAGRFQEGKSGWTDGLGEQGRDVIESERHDVLENVGAVFGLGEPNKVVIETEAKEGKAGGAEEMGEKLSVENENDWDKDDGSQVGDSEDADITGVASKMAVLDVSDTSDEGRTARDEPIEQEGELAAVLLAKDQYIRPAIVPTADANLKVGCFTCKMHINASGYDLDNEFFIDLATPCKWVSSTHMDVLADYVGRLHAEDLRGNRAMLVAPWFSAHLQVKERSFKVARHKTRIATDLKLTKFLTMEGKKWGVDVDTLGEEPVDESVHEERRCETRRLIWCGKG</sequence>
<evidence type="ECO:0000256" key="1">
    <source>
        <dbReference type="SAM" id="Coils"/>
    </source>
</evidence>
<feature type="coiled-coil region" evidence="1">
    <location>
        <begin position="7"/>
        <end position="34"/>
    </location>
</feature>
<proteinExistence type="predicted"/>
<protein>
    <submittedName>
        <fullName evidence="3">(rape) hypothetical protein</fullName>
    </submittedName>
</protein>
<keyword evidence="1" id="KW-0175">Coiled coil</keyword>
<dbReference type="EMBL" id="HG994370">
    <property type="protein sequence ID" value="CAF2061225.1"/>
    <property type="molecule type" value="Genomic_DNA"/>
</dbReference>
<organism evidence="3">
    <name type="scientific">Brassica napus</name>
    <name type="common">Rape</name>
    <dbReference type="NCBI Taxonomy" id="3708"/>
    <lineage>
        <taxon>Eukaryota</taxon>
        <taxon>Viridiplantae</taxon>
        <taxon>Streptophyta</taxon>
        <taxon>Embryophyta</taxon>
        <taxon>Tracheophyta</taxon>
        <taxon>Spermatophyta</taxon>
        <taxon>Magnoliopsida</taxon>
        <taxon>eudicotyledons</taxon>
        <taxon>Gunneridae</taxon>
        <taxon>Pentapetalae</taxon>
        <taxon>rosids</taxon>
        <taxon>malvids</taxon>
        <taxon>Brassicales</taxon>
        <taxon>Brassicaceae</taxon>
        <taxon>Brassiceae</taxon>
        <taxon>Brassica</taxon>
    </lineage>
</organism>
<feature type="compositionally biased region" description="Basic and acidic residues" evidence="2">
    <location>
        <begin position="210"/>
        <end position="220"/>
    </location>
</feature>
<feature type="region of interest" description="Disordered" evidence="2">
    <location>
        <begin position="192"/>
        <end position="250"/>
    </location>
</feature>
<name>A0A816QJL6_BRANA</name>